<sequence length="588" mass="61002">MSTPVGVTPSQLESAEQQLRGQLPAAEQLKGKANEDGLDMMAWGVPGLCFSPGYYQMLGELREMFEMLALGLEGHAGRLKECRESWQNVDLAVAKDFAQYAPDGLGASIDWGGSTFTDGNGDFQMFETGESKKQSYAKPIFGAMDTAEKIQKVGRADNAGELVGAVADVSNSLLGTMNDVAQIVTDPLMFLFSAGLDFLISLIQPIDDLVGMVTGNGERMNAEIQRWDPIKDALPPIGEAVAKVPEEMLTEWAGSDGDAARDKIAQFAEAVIDVGDKIQVMQGLLQVTELIATLIRKTLLDIAGKWCSQQIITWAAAGPLSAVTFGGAAVAAMINSIRSAIQSIVLALKRYKTAVDAFLQANTILGRVVETLGKAASPLAEAGIKFVGATGNMAGAGGPSDASIVDGLNGLWPPGTPATPTARRGRRTATATAAATRRPAPRRCASTPSRTTARAAPRRPTPAPARPSSTSSSAPHRVSTAPASSSSTAPRSPPATAATSSTSPPARTGSKSRAPTPPVPSSTPPRATASTSPPARASRSATRSTSAPACTGSPTRPTSSRSSAAARRTPRARAASSPSRAAPPSSSR</sequence>
<evidence type="ECO:0000313" key="2">
    <source>
        <dbReference type="EMBL" id="GAA1660751.1"/>
    </source>
</evidence>
<feature type="compositionally biased region" description="Low complexity" evidence="1">
    <location>
        <begin position="524"/>
        <end position="588"/>
    </location>
</feature>
<accession>A0ABN2FW17</accession>
<evidence type="ECO:0000313" key="3">
    <source>
        <dbReference type="Proteomes" id="UP001499851"/>
    </source>
</evidence>
<proteinExistence type="predicted"/>
<organism evidence="2 3">
    <name type="scientific">Glycomyces endophyticus</name>
    <dbReference type="NCBI Taxonomy" id="480996"/>
    <lineage>
        <taxon>Bacteria</taxon>
        <taxon>Bacillati</taxon>
        <taxon>Actinomycetota</taxon>
        <taxon>Actinomycetes</taxon>
        <taxon>Glycomycetales</taxon>
        <taxon>Glycomycetaceae</taxon>
        <taxon>Glycomyces</taxon>
    </lineage>
</organism>
<evidence type="ECO:0000256" key="1">
    <source>
        <dbReference type="SAM" id="MobiDB-lite"/>
    </source>
</evidence>
<dbReference type="RefSeq" id="WP_344480733.1">
    <property type="nucleotide sequence ID" value="NZ_BAAAQF010000002.1"/>
</dbReference>
<feature type="compositionally biased region" description="Low complexity" evidence="1">
    <location>
        <begin position="418"/>
        <end position="455"/>
    </location>
</feature>
<keyword evidence="3" id="KW-1185">Reference proteome</keyword>
<feature type="compositionally biased region" description="Low complexity" evidence="1">
    <location>
        <begin position="466"/>
        <end position="514"/>
    </location>
</feature>
<evidence type="ECO:0008006" key="4">
    <source>
        <dbReference type="Google" id="ProtNLM"/>
    </source>
</evidence>
<dbReference type="EMBL" id="BAAAQF010000002">
    <property type="protein sequence ID" value="GAA1660751.1"/>
    <property type="molecule type" value="Genomic_DNA"/>
</dbReference>
<reference evidence="2 3" key="1">
    <citation type="journal article" date="2019" name="Int. J. Syst. Evol. Microbiol.">
        <title>The Global Catalogue of Microorganisms (GCM) 10K type strain sequencing project: providing services to taxonomists for standard genome sequencing and annotation.</title>
        <authorList>
            <consortium name="The Broad Institute Genomics Platform"/>
            <consortium name="The Broad Institute Genome Sequencing Center for Infectious Disease"/>
            <person name="Wu L."/>
            <person name="Ma J."/>
        </authorList>
    </citation>
    <scope>NUCLEOTIDE SEQUENCE [LARGE SCALE GENOMIC DNA]</scope>
    <source>
        <strain evidence="2 3">JCM 16001</strain>
    </source>
</reference>
<dbReference type="Proteomes" id="UP001499851">
    <property type="component" value="Unassembled WGS sequence"/>
</dbReference>
<feature type="region of interest" description="Disordered" evidence="1">
    <location>
        <begin position="408"/>
        <end position="588"/>
    </location>
</feature>
<gene>
    <name evidence="2" type="ORF">GCM10009830_02300</name>
</gene>
<name>A0ABN2FW17_9ACTN</name>
<protein>
    <recommendedName>
        <fullName evidence="4">WXG100 family type VII secretion target</fullName>
    </recommendedName>
</protein>
<comment type="caution">
    <text evidence="2">The sequence shown here is derived from an EMBL/GenBank/DDBJ whole genome shotgun (WGS) entry which is preliminary data.</text>
</comment>